<dbReference type="SUPFAM" id="SSF52283">
    <property type="entry name" value="Formate/glycerate dehydrogenase catalytic domain-like"/>
    <property type="match status" value="1"/>
</dbReference>
<evidence type="ECO:0000313" key="7">
    <source>
        <dbReference type="EMBL" id="HGL17870.1"/>
    </source>
</evidence>
<dbReference type="CDD" id="cd05303">
    <property type="entry name" value="PGDH_2"/>
    <property type="match status" value="1"/>
</dbReference>
<feature type="domain" description="D-isomer specific 2-hydroxyacid dehydrogenase catalytic" evidence="5">
    <location>
        <begin position="3"/>
        <end position="303"/>
    </location>
</feature>
<dbReference type="PROSITE" id="PS00670">
    <property type="entry name" value="D_2_HYDROXYACID_DH_2"/>
    <property type="match status" value="1"/>
</dbReference>
<evidence type="ECO:0000313" key="8">
    <source>
        <dbReference type="EMBL" id="HGL18037.1"/>
    </source>
</evidence>
<dbReference type="PANTHER" id="PTHR42789:SF1">
    <property type="entry name" value="D-ISOMER SPECIFIC 2-HYDROXYACID DEHYDROGENASE FAMILY PROTEIN (AFU_ORTHOLOGUE AFUA_6G10090)"/>
    <property type="match status" value="1"/>
</dbReference>
<name>A0A7V3ZYT5_UNCW3</name>
<dbReference type="SUPFAM" id="SSF51735">
    <property type="entry name" value="NAD(P)-binding Rossmann-fold domains"/>
    <property type="match status" value="1"/>
</dbReference>
<organism evidence="7">
    <name type="scientific">candidate division WOR-3 bacterium</name>
    <dbReference type="NCBI Taxonomy" id="2052148"/>
    <lineage>
        <taxon>Bacteria</taxon>
        <taxon>Bacteria division WOR-3</taxon>
    </lineage>
</organism>
<evidence type="ECO:0000259" key="5">
    <source>
        <dbReference type="Pfam" id="PF00389"/>
    </source>
</evidence>
<dbReference type="InterPro" id="IPR006139">
    <property type="entry name" value="D-isomer_2_OHA_DH_cat_dom"/>
</dbReference>
<dbReference type="PANTHER" id="PTHR42789">
    <property type="entry name" value="D-ISOMER SPECIFIC 2-HYDROXYACID DEHYDROGENASE FAMILY PROTEIN (AFU_ORTHOLOGUE AFUA_6G10090)"/>
    <property type="match status" value="1"/>
</dbReference>
<evidence type="ECO:0000256" key="2">
    <source>
        <dbReference type="ARBA" id="ARBA00023002"/>
    </source>
</evidence>
<dbReference type="GO" id="GO:0016616">
    <property type="term" value="F:oxidoreductase activity, acting on the CH-OH group of donors, NAD or NADP as acceptor"/>
    <property type="evidence" value="ECO:0007669"/>
    <property type="project" value="InterPro"/>
</dbReference>
<dbReference type="Pfam" id="PF00389">
    <property type="entry name" value="2-Hacid_dh"/>
    <property type="match status" value="1"/>
</dbReference>
<evidence type="ECO:0000259" key="6">
    <source>
        <dbReference type="Pfam" id="PF02826"/>
    </source>
</evidence>
<evidence type="ECO:0000256" key="1">
    <source>
        <dbReference type="ARBA" id="ARBA00005854"/>
    </source>
</evidence>
<accession>A0A7V3ZYT5</accession>
<keyword evidence="3" id="KW-0520">NAD</keyword>
<reference evidence="7" key="1">
    <citation type="journal article" date="2020" name="mSystems">
        <title>Genome- and Community-Level Interaction Insights into Carbon Utilization and Element Cycling Functions of Hydrothermarchaeota in Hydrothermal Sediment.</title>
        <authorList>
            <person name="Zhou Z."/>
            <person name="Liu Y."/>
            <person name="Xu W."/>
            <person name="Pan J."/>
            <person name="Luo Z.H."/>
            <person name="Li M."/>
        </authorList>
    </citation>
    <scope>NUCLEOTIDE SEQUENCE [LARGE SCALE GENOMIC DNA]</scope>
    <source>
        <strain evidence="7">SpSt-69</strain>
    </source>
</reference>
<dbReference type="InterPro" id="IPR050857">
    <property type="entry name" value="D-2-hydroxyacid_DH"/>
</dbReference>
<dbReference type="GO" id="GO:0051287">
    <property type="term" value="F:NAD binding"/>
    <property type="evidence" value="ECO:0007669"/>
    <property type="project" value="InterPro"/>
</dbReference>
<dbReference type="EMBL" id="DTDJ01000043">
    <property type="protein sequence ID" value="HGL18037.1"/>
    <property type="molecule type" value="Genomic_DNA"/>
</dbReference>
<dbReference type="InterPro" id="IPR029753">
    <property type="entry name" value="D-isomer_DH_CS"/>
</dbReference>
<dbReference type="InterPro" id="IPR036291">
    <property type="entry name" value="NAD(P)-bd_dom_sf"/>
</dbReference>
<comment type="caution">
    <text evidence="7">The sequence shown here is derived from an EMBL/GenBank/DDBJ whole genome shotgun (WGS) entry which is preliminary data.</text>
</comment>
<evidence type="ECO:0000256" key="4">
    <source>
        <dbReference type="RuleBase" id="RU003719"/>
    </source>
</evidence>
<dbReference type="InterPro" id="IPR006140">
    <property type="entry name" value="D-isomer_DH_NAD-bd"/>
</dbReference>
<evidence type="ECO:0000256" key="3">
    <source>
        <dbReference type="ARBA" id="ARBA00023027"/>
    </source>
</evidence>
<dbReference type="Gene3D" id="3.40.50.720">
    <property type="entry name" value="NAD(P)-binding Rossmann-like Domain"/>
    <property type="match status" value="2"/>
</dbReference>
<dbReference type="AlphaFoldDB" id="A0A7V3ZYT5"/>
<keyword evidence="2 4" id="KW-0560">Oxidoreductase</keyword>
<feature type="domain" description="D-isomer specific 2-hydroxyacid dehydrogenase NAD-binding" evidence="6">
    <location>
        <begin position="105"/>
        <end position="278"/>
    </location>
</feature>
<dbReference type="EMBL" id="DTDJ01000043">
    <property type="protein sequence ID" value="HGL17870.1"/>
    <property type="molecule type" value="Genomic_DNA"/>
</dbReference>
<sequence>MKVAICDKMEKSAIEELKKLGVEVADLSSLPKEELPAHLGDADIVIVRSATKVKGPVLEALKNCKLILRGGVGLDNIDVEGAKAKGIKVDNTPEASSASVAELALGFMFALARHIVRGTVGIKNGLWEKKELEGWELAGKTLGILGYGRIGHELAKRAKALGMNVIAYRRHEFQDEYAKRVTLDELYAQSDFISIHLPLTPETKYFVNKEAFDKMKDGVFIINVARGGVVDEKALLEALKSGKVRGAALDVFEVEPPEDPLHNELIQHPNVICTPHIGASTFEGQARVGMALVQKVKDFLEGKI</sequence>
<proteinExistence type="inferred from homology"/>
<comment type="similarity">
    <text evidence="1 4">Belongs to the D-isomer specific 2-hydroxyacid dehydrogenase family.</text>
</comment>
<dbReference type="FunFam" id="3.40.50.720:FF:000021">
    <property type="entry name" value="D-3-phosphoglycerate dehydrogenase"/>
    <property type="match status" value="1"/>
</dbReference>
<dbReference type="PROSITE" id="PS00671">
    <property type="entry name" value="D_2_HYDROXYACID_DH_3"/>
    <property type="match status" value="1"/>
</dbReference>
<dbReference type="Pfam" id="PF02826">
    <property type="entry name" value="2-Hacid_dh_C"/>
    <property type="match status" value="1"/>
</dbReference>
<protein>
    <submittedName>
        <fullName evidence="7">3-phosphoglycerate dehydrogenase</fullName>
    </submittedName>
</protein>
<gene>
    <name evidence="7" type="ORF">ENU66_06060</name>
    <name evidence="8" type="ORF">ENU66_06905</name>
</gene>